<name>A0A3G8JPX4_9ACTN</name>
<dbReference type="AlphaFoldDB" id="A0A3G8JPX4"/>
<sequence>MTKSRRQSFDGLAGHPGNMLKILVYVQDTMTGQFCGGRDHQVWYRGRAMVSLLGQLELDL</sequence>
<evidence type="ECO:0000313" key="1">
    <source>
        <dbReference type="EMBL" id="AZG47164.1"/>
    </source>
</evidence>
<dbReference type="KEGG" id="gom:D7316_03772"/>
<organism evidence="1 2">
    <name type="scientific">Gordonia insulae</name>
    <dbReference type="NCBI Taxonomy" id="2420509"/>
    <lineage>
        <taxon>Bacteria</taxon>
        <taxon>Bacillati</taxon>
        <taxon>Actinomycetota</taxon>
        <taxon>Actinomycetes</taxon>
        <taxon>Mycobacteriales</taxon>
        <taxon>Gordoniaceae</taxon>
        <taxon>Gordonia</taxon>
    </lineage>
</organism>
<reference evidence="1 2" key="1">
    <citation type="submission" date="2018-11" db="EMBL/GenBank/DDBJ databases">
        <title>Gordonia insulae sp. nov., isolated from an island soil.</title>
        <authorList>
            <person name="Kim Y.S."/>
            <person name="Kim S.B."/>
        </authorList>
    </citation>
    <scope>NUCLEOTIDE SEQUENCE [LARGE SCALE GENOMIC DNA]</scope>
    <source>
        <strain evidence="1 2">MMS17-SY073</strain>
    </source>
</reference>
<gene>
    <name evidence="1" type="ORF">D7316_03772</name>
</gene>
<keyword evidence="2" id="KW-1185">Reference proteome</keyword>
<dbReference type="EMBL" id="CP033972">
    <property type="protein sequence ID" value="AZG47164.1"/>
    <property type="molecule type" value="Genomic_DNA"/>
</dbReference>
<proteinExistence type="predicted"/>
<dbReference type="Proteomes" id="UP000271469">
    <property type="component" value="Chromosome"/>
</dbReference>
<protein>
    <submittedName>
        <fullName evidence="1">Uncharacterized protein</fullName>
    </submittedName>
</protein>
<evidence type="ECO:0000313" key="2">
    <source>
        <dbReference type="Proteomes" id="UP000271469"/>
    </source>
</evidence>
<accession>A0A3G8JPX4</accession>